<keyword evidence="5" id="KW-0238">DNA-binding</keyword>
<dbReference type="GO" id="GO:0006261">
    <property type="term" value="P:DNA-templated DNA replication"/>
    <property type="evidence" value="ECO:0007669"/>
    <property type="project" value="InterPro"/>
</dbReference>
<evidence type="ECO:0000256" key="4">
    <source>
        <dbReference type="ARBA" id="ARBA00022705"/>
    </source>
</evidence>
<comment type="similarity">
    <text evidence="2">Belongs to the DNA polymerase epsilon subunit B family.</text>
</comment>
<dbReference type="Pfam" id="PF04042">
    <property type="entry name" value="DNA_pol_E_B"/>
    <property type="match status" value="1"/>
</dbReference>
<reference evidence="10" key="1">
    <citation type="journal article" date="2016" name="Genome Announc.">
        <title>Genome sequences of three species of Hanseniaspora isolated from spontaneous wine fermentations.</title>
        <authorList>
            <person name="Sternes P.R."/>
            <person name="Lee D."/>
            <person name="Kutyna D.R."/>
            <person name="Borneman A.R."/>
        </authorList>
    </citation>
    <scope>NUCLEOTIDE SEQUENCE [LARGE SCALE GENOMIC DNA]</scope>
    <source>
        <strain evidence="10">AWRI3578</strain>
    </source>
</reference>
<evidence type="ECO:0000256" key="3">
    <source>
        <dbReference type="ARBA" id="ARBA00016011"/>
    </source>
</evidence>
<organism evidence="9 10">
    <name type="scientific">Hanseniaspora opuntiae</name>
    <dbReference type="NCBI Taxonomy" id="211096"/>
    <lineage>
        <taxon>Eukaryota</taxon>
        <taxon>Fungi</taxon>
        <taxon>Dikarya</taxon>
        <taxon>Ascomycota</taxon>
        <taxon>Saccharomycotina</taxon>
        <taxon>Saccharomycetes</taxon>
        <taxon>Saccharomycodales</taxon>
        <taxon>Saccharomycodaceae</taxon>
        <taxon>Hanseniaspora</taxon>
    </lineage>
</organism>
<dbReference type="GO" id="GO:0042276">
    <property type="term" value="P:error-prone translesion synthesis"/>
    <property type="evidence" value="ECO:0007669"/>
    <property type="project" value="TreeGrafter"/>
</dbReference>
<evidence type="ECO:0000313" key="9">
    <source>
        <dbReference type="EMBL" id="OEJ92201.1"/>
    </source>
</evidence>
<dbReference type="GO" id="GO:0003677">
    <property type="term" value="F:DNA binding"/>
    <property type="evidence" value="ECO:0007669"/>
    <property type="project" value="UniProtKB-KW"/>
</dbReference>
<accession>A0A1E5RZ29</accession>
<keyword evidence="4" id="KW-0235">DNA replication</keyword>
<dbReference type="InterPro" id="IPR007185">
    <property type="entry name" value="DNA_pol_a/d/e_bsu"/>
</dbReference>
<feature type="domain" description="DNA polymerase alpha/delta/epsilon subunit B" evidence="8">
    <location>
        <begin position="359"/>
        <end position="581"/>
    </location>
</feature>
<dbReference type="GO" id="GO:0008622">
    <property type="term" value="C:epsilon DNA polymerase complex"/>
    <property type="evidence" value="ECO:0007669"/>
    <property type="project" value="InterPro"/>
</dbReference>
<evidence type="ECO:0000256" key="6">
    <source>
        <dbReference type="ARBA" id="ARBA00023242"/>
    </source>
</evidence>
<evidence type="ECO:0000256" key="7">
    <source>
        <dbReference type="ARBA" id="ARBA00032930"/>
    </source>
</evidence>
<dbReference type="PANTHER" id="PTHR12708">
    <property type="entry name" value="DNA POLYMERASE EPSILON SUBUNIT B"/>
    <property type="match status" value="1"/>
</dbReference>
<proteinExistence type="inferred from homology"/>
<dbReference type="AlphaFoldDB" id="A0A1E5RZ29"/>
<gene>
    <name evidence="9" type="ORF">AWRI3578_g91</name>
</gene>
<protein>
    <recommendedName>
        <fullName evidence="3">DNA polymerase epsilon subunit B</fullName>
    </recommendedName>
    <alternativeName>
        <fullName evidence="7">DNA polymerase II subunit 2</fullName>
    </alternativeName>
</protein>
<keyword evidence="10" id="KW-1185">Reference proteome</keyword>
<evidence type="ECO:0000256" key="5">
    <source>
        <dbReference type="ARBA" id="ARBA00023125"/>
    </source>
</evidence>
<evidence type="ECO:0000259" key="8">
    <source>
        <dbReference type="Pfam" id="PF04042"/>
    </source>
</evidence>
<dbReference type="PANTHER" id="PTHR12708:SF0">
    <property type="entry name" value="DNA POLYMERASE EPSILON SUBUNIT 2"/>
    <property type="match status" value="1"/>
</dbReference>
<dbReference type="OrthoDB" id="10254730at2759"/>
<evidence type="ECO:0000256" key="2">
    <source>
        <dbReference type="ARBA" id="ARBA00009560"/>
    </source>
</evidence>
<dbReference type="InterPro" id="IPR016266">
    <property type="entry name" value="POLE2"/>
</dbReference>
<evidence type="ECO:0000313" key="10">
    <source>
        <dbReference type="Proteomes" id="UP000095605"/>
    </source>
</evidence>
<dbReference type="Proteomes" id="UP000095605">
    <property type="component" value="Unassembled WGS sequence"/>
</dbReference>
<comment type="caution">
    <text evidence="9">The sequence shown here is derived from an EMBL/GenBank/DDBJ whole genome shotgun (WGS) entry which is preliminary data.</text>
</comment>
<evidence type="ECO:0000256" key="1">
    <source>
        <dbReference type="ARBA" id="ARBA00004123"/>
    </source>
</evidence>
<keyword evidence="6" id="KW-0539">Nucleus</keyword>
<dbReference type="EMBL" id="LPNL01000001">
    <property type="protein sequence ID" value="OEJ92201.1"/>
    <property type="molecule type" value="Genomic_DNA"/>
</dbReference>
<sequence length="626" mass="72935">MENIFLPVDIPNHVIRPIIYRIITKQHNLLLTTTGLQTLAYIIGNRAIGEEWRTTKLNQTKKIIDSIAREWIGRNYGKKFEDKDIIISIYKDLYETKNSLDLSNKENLELSGMDVEPGNSTSVQDVGNDEAFEEDQVNISMDVEQEQSIIKNYHNFIKFSSFDELPSLNYDYHQKSFTLKGSAFADMEHKHRNIINPLKKPQTLINRIELIKSKHIKNSDSEVKFNPIKDLLGRNEEVFTICGIIRKNFRNEWVLEDPSGTVKLNLDNTEYSHNDYYLISGEVLILKGIYFTIGEVFHVKYIHFPNNEPRPVTISKRLNKMDYLGINNEQKYVLNEDFFLKLEDINLKLKKNWIAFLGGDMFLDDQKVLDGIDKVLETFQSDTLAMPRFIVFQGSFVSKSLKVDIMSNSENVYKNYSENFNSLFGIINKYQALLNSKTQFIFVPGENDPWFGSDDVYPKSGIPDFFIKNHNFPNVLKNCHFKSNPVKLIYLNQEIVIVNNKYYNQFINNDLENDVENSTDKEVDILDQMENKKKEKYKVVKTLISQQHLFFHKNIINWNFDHFLQLNPLPTSIVLVDTSASSYNTTFNGVQAVNTGKFISNSEASLCGWWEYAPCLRKYFWKELKL</sequence>
<comment type="subcellular location">
    <subcellularLocation>
        <location evidence="1">Nucleus</location>
    </subcellularLocation>
</comment>
<name>A0A1E5RZ29_9ASCO</name>